<keyword evidence="2" id="KW-0560">Oxidoreductase</keyword>
<dbReference type="Gene3D" id="3.90.180.10">
    <property type="entry name" value="Medium-chain alcohol dehydrogenases, catalytic domain"/>
    <property type="match status" value="2"/>
</dbReference>
<dbReference type="InterPro" id="IPR036291">
    <property type="entry name" value="NAD(P)-bd_dom_sf"/>
</dbReference>
<accession>A0A830D5H9</accession>
<dbReference type="PANTHER" id="PTHR48106">
    <property type="entry name" value="QUINONE OXIDOREDUCTASE PIG3-RELATED"/>
    <property type="match status" value="1"/>
</dbReference>
<dbReference type="InterPro" id="IPR011032">
    <property type="entry name" value="GroES-like_sf"/>
</dbReference>
<dbReference type="GO" id="GO:0016651">
    <property type="term" value="F:oxidoreductase activity, acting on NAD(P)H"/>
    <property type="evidence" value="ECO:0007669"/>
    <property type="project" value="TreeGrafter"/>
</dbReference>
<dbReference type="GO" id="GO:0070402">
    <property type="term" value="F:NADPH binding"/>
    <property type="evidence" value="ECO:0007669"/>
    <property type="project" value="TreeGrafter"/>
</dbReference>
<dbReference type="SUPFAM" id="SSF51735">
    <property type="entry name" value="NAD(P)-binding Rossmann-fold domains"/>
    <property type="match status" value="1"/>
</dbReference>
<dbReference type="OrthoDB" id="3509362at2759"/>
<sequence>MKSKMRALYFEEIGPELLKGEVNEPIAEDDEVLIRVAAAGVNVHDYLDMDFDDRPFKSPYPGFECSGEVIAIGPRVSTCRKGDKIHGGGGGLGSIAIQYAKYIGCDVFATAGNNEKIKLCERLGAKLCINYTKEDFCERVKLETQGKGVDIILDCVGKSYLEKNVDCLSIGGSLIITGTMVFYPMITSKDEVDTMFDIDLRIIDQKKISILGASLLCVPDEVIVNMLAKAVDIVWPLVSKGDIEPVIGKVFNFSEATDALIAMVGFRFPGKVLLVP</sequence>
<dbReference type="Proteomes" id="UP000653305">
    <property type="component" value="Unassembled WGS sequence"/>
</dbReference>
<evidence type="ECO:0000259" key="3">
    <source>
        <dbReference type="SMART" id="SM00829"/>
    </source>
</evidence>
<dbReference type="EMBL" id="BMAC01000865">
    <property type="protein sequence ID" value="GFQ03765.1"/>
    <property type="molecule type" value="Genomic_DNA"/>
</dbReference>
<keyword evidence="1" id="KW-0521">NADP</keyword>
<dbReference type="PANTHER" id="PTHR48106:SF8">
    <property type="entry name" value="OS02G0805600 PROTEIN"/>
    <property type="match status" value="1"/>
</dbReference>
<comment type="caution">
    <text evidence="4">The sequence shown here is derived from an EMBL/GenBank/DDBJ whole genome shotgun (WGS) entry which is preliminary data.</text>
</comment>
<protein>
    <submittedName>
        <fullName evidence="4">Quinone oxidoreductase pig3</fullName>
    </submittedName>
</protein>
<name>A0A830D5H9_9LAMI</name>
<dbReference type="InterPro" id="IPR020843">
    <property type="entry name" value="ER"/>
</dbReference>
<evidence type="ECO:0000256" key="1">
    <source>
        <dbReference type="ARBA" id="ARBA00022857"/>
    </source>
</evidence>
<dbReference type="Pfam" id="PF08240">
    <property type="entry name" value="ADH_N"/>
    <property type="match status" value="1"/>
</dbReference>
<feature type="domain" description="Enoyl reductase (ER)" evidence="3">
    <location>
        <begin position="14"/>
        <end position="274"/>
    </location>
</feature>
<evidence type="ECO:0000313" key="4">
    <source>
        <dbReference type="EMBL" id="GFQ03765.1"/>
    </source>
</evidence>
<keyword evidence="5" id="KW-1185">Reference proteome</keyword>
<dbReference type="Pfam" id="PF00107">
    <property type="entry name" value="ADH_zinc_N"/>
    <property type="match status" value="1"/>
</dbReference>
<gene>
    <name evidence="4" type="ORF">PHJA_002520300</name>
</gene>
<dbReference type="AlphaFoldDB" id="A0A830D5H9"/>
<organism evidence="4 5">
    <name type="scientific">Phtheirospermum japonicum</name>
    <dbReference type="NCBI Taxonomy" id="374723"/>
    <lineage>
        <taxon>Eukaryota</taxon>
        <taxon>Viridiplantae</taxon>
        <taxon>Streptophyta</taxon>
        <taxon>Embryophyta</taxon>
        <taxon>Tracheophyta</taxon>
        <taxon>Spermatophyta</taxon>
        <taxon>Magnoliopsida</taxon>
        <taxon>eudicotyledons</taxon>
        <taxon>Gunneridae</taxon>
        <taxon>Pentapetalae</taxon>
        <taxon>asterids</taxon>
        <taxon>lamiids</taxon>
        <taxon>Lamiales</taxon>
        <taxon>Orobanchaceae</taxon>
        <taxon>Orobanchaceae incertae sedis</taxon>
        <taxon>Phtheirospermum</taxon>
    </lineage>
</organism>
<dbReference type="InterPro" id="IPR013154">
    <property type="entry name" value="ADH-like_N"/>
</dbReference>
<evidence type="ECO:0000313" key="5">
    <source>
        <dbReference type="Proteomes" id="UP000653305"/>
    </source>
</evidence>
<dbReference type="SMART" id="SM00829">
    <property type="entry name" value="PKS_ER"/>
    <property type="match status" value="1"/>
</dbReference>
<dbReference type="SUPFAM" id="SSF50129">
    <property type="entry name" value="GroES-like"/>
    <property type="match status" value="1"/>
</dbReference>
<proteinExistence type="predicted"/>
<reference evidence="4" key="1">
    <citation type="submission" date="2020-07" db="EMBL/GenBank/DDBJ databases">
        <title>Ethylene signaling mediates host invasion by parasitic plants.</title>
        <authorList>
            <person name="Yoshida S."/>
        </authorList>
    </citation>
    <scope>NUCLEOTIDE SEQUENCE</scope>
    <source>
        <strain evidence="4">Okayama</strain>
    </source>
</reference>
<evidence type="ECO:0000256" key="2">
    <source>
        <dbReference type="ARBA" id="ARBA00023002"/>
    </source>
</evidence>
<dbReference type="InterPro" id="IPR013149">
    <property type="entry name" value="ADH-like_C"/>
</dbReference>
<dbReference type="Gene3D" id="3.40.50.720">
    <property type="entry name" value="NAD(P)-binding Rossmann-like Domain"/>
    <property type="match status" value="1"/>
</dbReference>